<evidence type="ECO:0000256" key="2">
    <source>
        <dbReference type="ARBA" id="ARBA00022741"/>
    </source>
</evidence>
<keyword evidence="2 5" id="KW-0547">Nucleotide-binding</keyword>
<keyword evidence="6" id="KW-0472">Membrane</keyword>
<accession>A0A1J0AFK9</accession>
<feature type="domain" description="Protein kinase" evidence="7">
    <location>
        <begin position="428"/>
        <end position="711"/>
    </location>
</feature>
<dbReference type="Gene3D" id="1.10.510.10">
    <property type="entry name" value="Transferase(Phosphotransferase) domain 1"/>
    <property type="match status" value="1"/>
</dbReference>
<dbReference type="PROSITE" id="PS00108">
    <property type="entry name" value="PROTEIN_KINASE_ST"/>
    <property type="match status" value="1"/>
</dbReference>
<dbReference type="InterPro" id="IPR008271">
    <property type="entry name" value="Ser/Thr_kinase_AS"/>
</dbReference>
<evidence type="ECO:0000313" key="9">
    <source>
        <dbReference type="Proteomes" id="UP000180235"/>
    </source>
</evidence>
<keyword evidence="3 8" id="KW-0418">Kinase</keyword>
<dbReference type="SMART" id="SM01080">
    <property type="entry name" value="CHASE2"/>
    <property type="match status" value="1"/>
</dbReference>
<dbReference type="Proteomes" id="UP000180235">
    <property type="component" value="Chromosome"/>
</dbReference>
<dbReference type="PANTHER" id="PTHR43289">
    <property type="entry name" value="MITOGEN-ACTIVATED PROTEIN KINASE KINASE KINASE 20-RELATED"/>
    <property type="match status" value="1"/>
</dbReference>
<keyword evidence="6" id="KW-1133">Transmembrane helix</keyword>
<keyword evidence="6" id="KW-0812">Transmembrane</keyword>
<evidence type="ECO:0000313" key="8">
    <source>
        <dbReference type="EMBL" id="APB34724.1"/>
    </source>
</evidence>
<dbReference type="Pfam" id="PF00069">
    <property type="entry name" value="Pkinase"/>
    <property type="match status" value="1"/>
</dbReference>
<evidence type="ECO:0000256" key="4">
    <source>
        <dbReference type="ARBA" id="ARBA00022840"/>
    </source>
</evidence>
<feature type="binding site" evidence="5">
    <location>
        <position position="457"/>
    </location>
    <ligand>
        <name>ATP</name>
        <dbReference type="ChEBI" id="CHEBI:30616"/>
    </ligand>
</feature>
<dbReference type="Gene3D" id="3.30.200.20">
    <property type="entry name" value="Phosphorylase Kinase, domain 1"/>
    <property type="match status" value="1"/>
</dbReference>
<dbReference type="SMART" id="SM00220">
    <property type="entry name" value="S_TKc"/>
    <property type="match status" value="1"/>
</dbReference>
<keyword evidence="9" id="KW-1185">Reference proteome</keyword>
<evidence type="ECO:0000259" key="7">
    <source>
        <dbReference type="PROSITE" id="PS50011"/>
    </source>
</evidence>
<dbReference type="InterPro" id="IPR017441">
    <property type="entry name" value="Protein_kinase_ATP_BS"/>
</dbReference>
<dbReference type="AlphaFoldDB" id="A0A1J0AFK9"/>
<dbReference type="KEGG" id="glt:GlitD10_2390"/>
<name>A0A1J0AFK9_9CYAN</name>
<protein>
    <submittedName>
        <fullName evidence="8">Serine/threonine protein kinase with Chase2 sensor</fullName>
    </submittedName>
</protein>
<dbReference type="RefSeq" id="WP_071455124.1">
    <property type="nucleotide sequence ID" value="NZ_CP017675.1"/>
</dbReference>
<dbReference type="InterPro" id="IPR007890">
    <property type="entry name" value="CHASE2"/>
</dbReference>
<evidence type="ECO:0000256" key="6">
    <source>
        <dbReference type="SAM" id="Phobius"/>
    </source>
</evidence>
<evidence type="ECO:0000256" key="1">
    <source>
        <dbReference type="ARBA" id="ARBA00022679"/>
    </source>
</evidence>
<dbReference type="STRING" id="1188229.GlitD10_2390"/>
<dbReference type="InterPro" id="IPR000719">
    <property type="entry name" value="Prot_kinase_dom"/>
</dbReference>
<dbReference type="OrthoDB" id="420726at2"/>
<dbReference type="InterPro" id="IPR011009">
    <property type="entry name" value="Kinase-like_dom_sf"/>
</dbReference>
<organism evidence="8 9">
    <name type="scientific">Gloeomargarita lithophora Alchichica-D10</name>
    <dbReference type="NCBI Taxonomy" id="1188229"/>
    <lineage>
        <taxon>Bacteria</taxon>
        <taxon>Bacillati</taxon>
        <taxon>Cyanobacteriota</taxon>
        <taxon>Cyanophyceae</taxon>
        <taxon>Gloeomargaritales</taxon>
        <taxon>Gloeomargaritaceae</taxon>
        <taxon>Gloeomargarita</taxon>
    </lineage>
</organism>
<reference evidence="8 9" key="1">
    <citation type="submission" date="2016-10" db="EMBL/GenBank/DDBJ databases">
        <title>Description of Gloeomargarita lithophora gen. nov., sp. nov., a thylakoid-bearing basal-branching cyanobacterium with intracellular carbonates, and proposal for Gloeomargaritales ord. nov.</title>
        <authorList>
            <person name="Moreira D."/>
            <person name="Tavera R."/>
            <person name="Benzerara K."/>
            <person name="Skouri-Panet F."/>
            <person name="Couradeau E."/>
            <person name="Gerard E."/>
            <person name="Loussert C."/>
            <person name="Novelo E."/>
            <person name="Zivanovic Y."/>
            <person name="Lopez-Garcia P."/>
        </authorList>
    </citation>
    <scope>NUCLEOTIDE SEQUENCE [LARGE SCALE GENOMIC DNA]</scope>
    <source>
        <strain evidence="8 9">D10</strain>
    </source>
</reference>
<evidence type="ECO:0000256" key="3">
    <source>
        <dbReference type="ARBA" id="ARBA00022777"/>
    </source>
</evidence>
<proteinExistence type="predicted"/>
<dbReference type="SUPFAM" id="SSF56112">
    <property type="entry name" value="Protein kinase-like (PK-like)"/>
    <property type="match status" value="1"/>
</dbReference>
<keyword evidence="4 5" id="KW-0067">ATP-binding</keyword>
<dbReference type="EMBL" id="CP017675">
    <property type="protein sequence ID" value="APB34724.1"/>
    <property type="molecule type" value="Genomic_DNA"/>
</dbReference>
<dbReference type="GO" id="GO:0004674">
    <property type="term" value="F:protein serine/threonine kinase activity"/>
    <property type="evidence" value="ECO:0007669"/>
    <property type="project" value="UniProtKB-KW"/>
</dbReference>
<dbReference type="CDD" id="cd14014">
    <property type="entry name" value="STKc_PknB_like"/>
    <property type="match status" value="1"/>
</dbReference>
<dbReference type="PANTHER" id="PTHR43289:SF34">
    <property type="entry name" value="SERINE_THREONINE-PROTEIN KINASE YBDM-RELATED"/>
    <property type="match status" value="1"/>
</dbReference>
<keyword evidence="8" id="KW-0723">Serine/threonine-protein kinase</keyword>
<dbReference type="PROSITE" id="PS50011">
    <property type="entry name" value="PROTEIN_KINASE_DOM"/>
    <property type="match status" value="1"/>
</dbReference>
<evidence type="ECO:0000256" key="5">
    <source>
        <dbReference type="PROSITE-ProRule" id="PRU10141"/>
    </source>
</evidence>
<keyword evidence="1" id="KW-0808">Transferase</keyword>
<dbReference type="PROSITE" id="PS00107">
    <property type="entry name" value="PROTEIN_KINASE_ATP"/>
    <property type="match status" value="1"/>
</dbReference>
<feature type="transmembrane region" description="Helical" evidence="6">
    <location>
        <begin position="320"/>
        <end position="338"/>
    </location>
</feature>
<dbReference type="Pfam" id="PF05226">
    <property type="entry name" value="CHASE2"/>
    <property type="match status" value="1"/>
</dbReference>
<gene>
    <name evidence="8" type="ORF">GlitD10_2390</name>
</gene>
<dbReference type="GO" id="GO:0005524">
    <property type="term" value="F:ATP binding"/>
    <property type="evidence" value="ECO:0007669"/>
    <property type="project" value="UniProtKB-UniRule"/>
</dbReference>
<sequence length="712" mass="78147">MKGVDRHWLRAGLVGLISTGLVLLVRGWGGLQPVDLWSYDLWLYRQAASSQHERFLVVMVTDEDLVRLGQDQVTLATWQKLLFRLAELRPRVVGLALPPSAQLTADQWQAQLAALSLAQVPVVVGCPLEMPWEATGILLVPVARTGIAQTASTYLAEDEGDQRVRRYSLGGTFPTGTPLTCQPSHSLGLLVAVNDLALQGITPRLEGQTLHLGRGQWRPLHANSGPYRGLRVQGWQMLLRYNPATFEQVSLWQALHELQANQVQGRVVLVGEQLQANGQPWLRTPWGQRQPHILFHAQAVAQILDQAVGGRGGVDYWSEGWELVWIGVWGLLGVGLLGYGRRVLGLGMGGAGLIVSIWALSGSTWIPLAAPLLVWGLVLGAAPWCVQRRSQLPAPPPDGTTEPSLPQGSFADSGLQWNGVQVGESNRYLLQQHLGGGGMGDVFLAMDQHLRKPVAVKILTRLPTETAHGDQIIRRFQREITVTAKINSIHIVQVSDSGIIQNQVPFYVMEYLRGESLGSLIRQEAPLPVARTVTILSQVCVGLQAAHSHNIIHRDLKPDNIFVMPGSLGEELVKILDFGIARVIQDTEPATQLTAVGSFLGTYRYASPEQCDGRARLADQRADIYSVGLIAYEMLTGTNPFGIGDNSHRQQWLRCHVQMEPIPIRSQAFGEQVPPGLARVIMACLAKKPSERYPDALRLGQALQDFTEVFLA</sequence>